<dbReference type="EMBL" id="CAEZYF010000006">
    <property type="protein sequence ID" value="CAB4719696.1"/>
    <property type="molecule type" value="Genomic_DNA"/>
</dbReference>
<protein>
    <submittedName>
        <fullName evidence="7">Unannotated protein</fullName>
    </submittedName>
</protein>
<evidence type="ECO:0000256" key="3">
    <source>
        <dbReference type="ARBA" id="ARBA00022777"/>
    </source>
</evidence>
<dbReference type="InterPro" id="IPR003964">
    <property type="entry name" value="Carb_kinase"/>
</dbReference>
<evidence type="ECO:0000313" key="8">
    <source>
        <dbReference type="EMBL" id="CAB4929472.1"/>
    </source>
</evidence>
<proteinExistence type="inferred from homology"/>
<dbReference type="GO" id="GO:0005829">
    <property type="term" value="C:cytosol"/>
    <property type="evidence" value="ECO:0007669"/>
    <property type="project" value="TreeGrafter"/>
</dbReference>
<comment type="similarity">
    <text evidence="1">Belongs to the carbamate kinase family.</text>
</comment>
<keyword evidence="2" id="KW-0808">Transferase</keyword>
<evidence type="ECO:0000313" key="6">
    <source>
        <dbReference type="EMBL" id="CAB4719696.1"/>
    </source>
</evidence>
<dbReference type="PANTHER" id="PTHR30409">
    <property type="entry name" value="CARBAMATE KINASE"/>
    <property type="match status" value="1"/>
</dbReference>
<evidence type="ECO:0000313" key="7">
    <source>
        <dbReference type="EMBL" id="CAB4850100.1"/>
    </source>
</evidence>
<dbReference type="SUPFAM" id="SSF53633">
    <property type="entry name" value="Carbamate kinase-like"/>
    <property type="match status" value="1"/>
</dbReference>
<keyword evidence="3" id="KW-0418">Kinase</keyword>
<dbReference type="PANTHER" id="PTHR30409:SF1">
    <property type="entry name" value="CARBAMATE KINASE-RELATED"/>
    <property type="match status" value="1"/>
</dbReference>
<evidence type="ECO:0000256" key="2">
    <source>
        <dbReference type="ARBA" id="ARBA00022679"/>
    </source>
</evidence>
<dbReference type="CDD" id="cd04235">
    <property type="entry name" value="AAK_CK"/>
    <property type="match status" value="1"/>
</dbReference>
<dbReference type="AlphaFoldDB" id="A0A6J7BXE9"/>
<evidence type="ECO:0000313" key="5">
    <source>
        <dbReference type="EMBL" id="CAB4363526.1"/>
    </source>
</evidence>
<name>A0A6J7BXE9_9ZZZZ</name>
<gene>
    <name evidence="6" type="ORF">UFOPK2656_01233</name>
    <name evidence="7" type="ORF">UFOPK3267_01081</name>
    <name evidence="8" type="ORF">UFOPK3651_01382</name>
    <name evidence="9" type="ORF">UFOPK3931_02558</name>
    <name evidence="5" type="ORF">UFOPK4189_01307</name>
</gene>
<dbReference type="EMBL" id="CAFBOL010000091">
    <property type="protein sequence ID" value="CAB5006464.1"/>
    <property type="molecule type" value="Genomic_DNA"/>
</dbReference>
<dbReference type="PRINTS" id="PR01469">
    <property type="entry name" value="CARBMTKINASE"/>
</dbReference>
<dbReference type="EMBL" id="CAFBMT010000006">
    <property type="protein sequence ID" value="CAB4929472.1"/>
    <property type="molecule type" value="Genomic_DNA"/>
</dbReference>
<reference evidence="7" key="1">
    <citation type="submission" date="2020-05" db="EMBL/GenBank/DDBJ databases">
        <authorList>
            <person name="Chiriac C."/>
            <person name="Salcher M."/>
            <person name="Ghai R."/>
            <person name="Kavagutti S V."/>
        </authorList>
    </citation>
    <scope>NUCLEOTIDE SEQUENCE</scope>
</reference>
<dbReference type="GO" id="GO:0019546">
    <property type="term" value="P:L-arginine deiminase pathway"/>
    <property type="evidence" value="ECO:0007669"/>
    <property type="project" value="TreeGrafter"/>
</dbReference>
<dbReference type="NCBIfam" id="NF009008">
    <property type="entry name" value="PRK12354.1"/>
    <property type="match status" value="1"/>
</dbReference>
<sequence>MTTAVPHHPCLVVAIGGNALLHRGEAPSIANQRANVGGAARVLAELSRDRGLVVTHGNGPQVGLLARQSEALSGSEPVPFDVLVAESEGLIGYLIAEELGRQIGAERVAVLLTRVVVDRNDLAFGAPSKPIGSMLTEAEALAAKAQRGWSVMQDGDGWRRAVASPQPVEIVDLPAIRTLLAAGYVVVCAGGGGIPVALSGDGVMRGVEAVIDKDLTSALLAIELAAEELLILTDVHEVVRGWGGPNPEPIRDVTPAELRAERWAAGSMGPKIEAACRFAEHTGRPARIGELEHGVEVLQGLSGTRVR</sequence>
<evidence type="ECO:0000259" key="4">
    <source>
        <dbReference type="Pfam" id="PF00696"/>
    </source>
</evidence>
<dbReference type="Pfam" id="PF00696">
    <property type="entry name" value="AA_kinase"/>
    <property type="match status" value="1"/>
</dbReference>
<feature type="domain" description="Aspartate/glutamate/uridylate kinase" evidence="4">
    <location>
        <begin position="10"/>
        <end position="288"/>
    </location>
</feature>
<dbReference type="InterPro" id="IPR036393">
    <property type="entry name" value="AceGlu_kinase-like_sf"/>
</dbReference>
<dbReference type="Gene3D" id="3.40.1160.10">
    <property type="entry name" value="Acetylglutamate kinase-like"/>
    <property type="match status" value="1"/>
</dbReference>
<evidence type="ECO:0000313" key="9">
    <source>
        <dbReference type="EMBL" id="CAB5006464.1"/>
    </source>
</evidence>
<dbReference type="InterPro" id="IPR001048">
    <property type="entry name" value="Asp/Glu/Uridylate_kinase"/>
</dbReference>
<dbReference type="GO" id="GO:0008804">
    <property type="term" value="F:carbamate kinase activity"/>
    <property type="evidence" value="ECO:0007669"/>
    <property type="project" value="InterPro"/>
</dbReference>
<organism evidence="7">
    <name type="scientific">freshwater metagenome</name>
    <dbReference type="NCBI Taxonomy" id="449393"/>
    <lineage>
        <taxon>unclassified sequences</taxon>
        <taxon>metagenomes</taxon>
        <taxon>ecological metagenomes</taxon>
    </lineage>
</organism>
<accession>A0A6J7BXE9</accession>
<dbReference type="EMBL" id="CAFBIY010000047">
    <property type="protein sequence ID" value="CAB4850100.1"/>
    <property type="molecule type" value="Genomic_DNA"/>
</dbReference>
<dbReference type="PIRSF" id="PIRSF000723">
    <property type="entry name" value="Carbamate_kin"/>
    <property type="match status" value="1"/>
</dbReference>
<dbReference type="EMBL" id="CAESGF010000006">
    <property type="protein sequence ID" value="CAB4363526.1"/>
    <property type="molecule type" value="Genomic_DNA"/>
</dbReference>
<evidence type="ECO:0000256" key="1">
    <source>
        <dbReference type="ARBA" id="ARBA00011066"/>
    </source>
</evidence>